<dbReference type="GO" id="GO:1990573">
    <property type="term" value="P:potassium ion import across plasma membrane"/>
    <property type="evidence" value="ECO:0007669"/>
    <property type="project" value="TreeGrafter"/>
</dbReference>
<organism evidence="4 5">
    <name type="scientific">Trichostrongylus colubriformis</name>
    <name type="common">Black scour worm</name>
    <dbReference type="NCBI Taxonomy" id="6319"/>
    <lineage>
        <taxon>Eukaryota</taxon>
        <taxon>Metazoa</taxon>
        <taxon>Ecdysozoa</taxon>
        <taxon>Nematoda</taxon>
        <taxon>Chromadorea</taxon>
        <taxon>Rhabditida</taxon>
        <taxon>Rhabditina</taxon>
        <taxon>Rhabditomorpha</taxon>
        <taxon>Strongyloidea</taxon>
        <taxon>Trichostrongylidae</taxon>
        <taxon>Trichostrongylus</taxon>
    </lineage>
</organism>
<dbReference type="PANTHER" id="PTHR43294">
    <property type="entry name" value="SODIUM/POTASSIUM-TRANSPORTING ATPASE SUBUNIT ALPHA"/>
    <property type="match status" value="1"/>
</dbReference>
<keyword evidence="5" id="KW-1185">Reference proteome</keyword>
<dbReference type="GO" id="GO:0036376">
    <property type="term" value="P:sodium ion export across plasma membrane"/>
    <property type="evidence" value="ECO:0007669"/>
    <property type="project" value="TreeGrafter"/>
</dbReference>
<sequence>ETRAMASYNGGGHVEHMMNIAFMGTLVCSGRGRGLVISTAANSQFGEVFRLMQGEESPKTPLQNSMDQLGKQLSFYSFGVIALIFIIG</sequence>
<dbReference type="Gene3D" id="1.20.1110.10">
    <property type="entry name" value="Calcium-transporting ATPase, transmembrane domain"/>
    <property type="match status" value="1"/>
</dbReference>
<feature type="non-terminal residue" evidence="4">
    <location>
        <position position="1"/>
    </location>
</feature>
<evidence type="ECO:0000313" key="5">
    <source>
        <dbReference type="Proteomes" id="UP001331761"/>
    </source>
</evidence>
<comment type="subcellular location">
    <subcellularLocation>
        <location evidence="1">Cell membrane</location>
        <topology evidence="1">Multi-pass membrane protein</topology>
    </subcellularLocation>
</comment>
<dbReference type="GO" id="GO:0030007">
    <property type="term" value="P:intracellular potassium ion homeostasis"/>
    <property type="evidence" value="ECO:0007669"/>
    <property type="project" value="TreeGrafter"/>
</dbReference>
<dbReference type="InterPro" id="IPR008250">
    <property type="entry name" value="ATPase_P-typ_transduc_dom_A_sf"/>
</dbReference>
<evidence type="ECO:0000256" key="1">
    <source>
        <dbReference type="ARBA" id="ARBA00004651"/>
    </source>
</evidence>
<dbReference type="GO" id="GO:1902600">
    <property type="term" value="P:proton transmembrane transport"/>
    <property type="evidence" value="ECO:0007669"/>
    <property type="project" value="TreeGrafter"/>
</dbReference>
<protein>
    <submittedName>
        <fullName evidence="4">Uncharacterized protein</fullName>
    </submittedName>
</protein>
<keyword evidence="2" id="KW-1003">Cell membrane</keyword>
<dbReference type="PANTHER" id="PTHR43294:SF21">
    <property type="entry name" value="CATION TRANSPORTING ATPASE"/>
    <property type="match status" value="1"/>
</dbReference>
<keyword evidence="3" id="KW-0812">Transmembrane</keyword>
<name>A0AAN8EYT7_TRICO</name>
<accession>A0AAN8EYT7</accession>
<dbReference type="GO" id="GO:0006883">
    <property type="term" value="P:intracellular sodium ion homeostasis"/>
    <property type="evidence" value="ECO:0007669"/>
    <property type="project" value="TreeGrafter"/>
</dbReference>
<comment type="caution">
    <text evidence="4">The sequence shown here is derived from an EMBL/GenBank/DDBJ whole genome shotgun (WGS) entry which is preliminary data.</text>
</comment>
<evidence type="ECO:0000256" key="3">
    <source>
        <dbReference type="SAM" id="Phobius"/>
    </source>
</evidence>
<dbReference type="InterPro" id="IPR050510">
    <property type="entry name" value="Cation_transp_ATPase_P-type"/>
</dbReference>
<dbReference type="AlphaFoldDB" id="A0AAN8EYT7"/>
<evidence type="ECO:0000256" key="2">
    <source>
        <dbReference type="ARBA" id="ARBA00022475"/>
    </source>
</evidence>
<dbReference type="EMBL" id="WIXE01024321">
    <property type="protein sequence ID" value="KAK5965709.1"/>
    <property type="molecule type" value="Genomic_DNA"/>
</dbReference>
<dbReference type="Proteomes" id="UP001331761">
    <property type="component" value="Unassembled WGS sequence"/>
</dbReference>
<feature type="transmembrane region" description="Helical" evidence="3">
    <location>
        <begin position="69"/>
        <end position="87"/>
    </location>
</feature>
<gene>
    <name evidence="4" type="ORF">GCK32_020374</name>
</gene>
<dbReference type="GO" id="GO:0005886">
    <property type="term" value="C:plasma membrane"/>
    <property type="evidence" value="ECO:0007669"/>
    <property type="project" value="UniProtKB-SubCell"/>
</dbReference>
<dbReference type="SUPFAM" id="SSF81653">
    <property type="entry name" value="Calcium ATPase, transduction domain A"/>
    <property type="match status" value="1"/>
</dbReference>
<keyword evidence="3" id="KW-0472">Membrane</keyword>
<evidence type="ECO:0000313" key="4">
    <source>
        <dbReference type="EMBL" id="KAK5965709.1"/>
    </source>
</evidence>
<feature type="non-terminal residue" evidence="4">
    <location>
        <position position="88"/>
    </location>
</feature>
<dbReference type="GO" id="GO:0005391">
    <property type="term" value="F:P-type sodium:potassium-exchanging transporter activity"/>
    <property type="evidence" value="ECO:0007669"/>
    <property type="project" value="TreeGrafter"/>
</dbReference>
<dbReference type="Gene3D" id="2.70.150.10">
    <property type="entry name" value="Calcium-transporting ATPase, cytoplasmic transduction domain A"/>
    <property type="match status" value="1"/>
</dbReference>
<keyword evidence="3" id="KW-1133">Transmembrane helix</keyword>
<reference evidence="4 5" key="1">
    <citation type="submission" date="2019-10" db="EMBL/GenBank/DDBJ databases">
        <title>Assembly and Annotation for the nematode Trichostrongylus colubriformis.</title>
        <authorList>
            <person name="Martin J."/>
        </authorList>
    </citation>
    <scope>NUCLEOTIDE SEQUENCE [LARGE SCALE GENOMIC DNA]</scope>
    <source>
        <strain evidence="4">G859</strain>
        <tissue evidence="4">Whole worm</tissue>
    </source>
</reference>
<proteinExistence type="predicted"/>